<dbReference type="STRING" id="880071.Fleli_3927"/>
<dbReference type="CDD" id="cd22268">
    <property type="entry name" value="DPBB_RlpA-like"/>
    <property type="match status" value="1"/>
</dbReference>
<dbReference type="AlphaFoldDB" id="I4AQJ5"/>
<comment type="function">
    <text evidence="3">Lytic transglycosylase with a strong preference for naked glycan strands that lack stem peptides.</text>
</comment>
<dbReference type="GO" id="GO:0008932">
    <property type="term" value="F:lytic endotransglycosylase activity"/>
    <property type="evidence" value="ECO:0007669"/>
    <property type="project" value="UniProtKB-UniRule"/>
</dbReference>
<dbReference type="HAMAP" id="MF_02071">
    <property type="entry name" value="RlpA"/>
    <property type="match status" value="1"/>
</dbReference>
<sequence length="136" mass="15351" precursor="true">MKFKVRVIFLFLSLIIVSSSCTSLFGKKTDTNSAKAGAYSEKGIASYYADKYEGRTTASGEKFRQKLLTAAHRTLPFGTMVTVTNLKNEKKIRVRINDRGPFKKGRIIDVTRKGAEMLDFVRDGLTEVKIEYDVKK</sequence>
<dbReference type="PANTHER" id="PTHR34183:SF1">
    <property type="entry name" value="ENDOLYTIC PEPTIDOGLYCAN TRANSGLYCOSYLASE RLPA"/>
    <property type="match status" value="1"/>
</dbReference>
<accession>I4AQJ5</accession>
<keyword evidence="5" id="KW-0732">Signal</keyword>
<proteinExistence type="inferred from homology"/>
<dbReference type="SUPFAM" id="SSF50685">
    <property type="entry name" value="Barwin-like endoglucanases"/>
    <property type="match status" value="1"/>
</dbReference>
<dbReference type="GO" id="GO:0005886">
    <property type="term" value="C:plasma membrane"/>
    <property type="evidence" value="ECO:0007669"/>
    <property type="project" value="UniProtKB-SubCell"/>
</dbReference>
<dbReference type="eggNOG" id="COG0797">
    <property type="taxonomic scope" value="Bacteria"/>
</dbReference>
<keyword evidence="3" id="KW-0564">Palmitate</keyword>
<evidence type="ECO:0000313" key="8">
    <source>
        <dbReference type="Proteomes" id="UP000006054"/>
    </source>
</evidence>
<dbReference type="InterPro" id="IPR034718">
    <property type="entry name" value="RlpA"/>
</dbReference>
<dbReference type="PROSITE" id="PS51257">
    <property type="entry name" value="PROKAR_LIPOPROTEIN"/>
    <property type="match status" value="1"/>
</dbReference>
<keyword evidence="3" id="KW-0472">Membrane</keyword>
<evidence type="ECO:0000256" key="4">
    <source>
        <dbReference type="RuleBase" id="RU003495"/>
    </source>
</evidence>
<feature type="chain" id="PRO_5009991876" description="Probable endolytic peptidoglycan transglycosylase RlpA" evidence="5">
    <location>
        <begin position="23"/>
        <end position="136"/>
    </location>
</feature>
<dbReference type="RefSeq" id="WP_014799653.1">
    <property type="nucleotide sequence ID" value="NC_018018.1"/>
</dbReference>
<dbReference type="InterPro" id="IPR012997">
    <property type="entry name" value="RplA"/>
</dbReference>
<evidence type="ECO:0000256" key="2">
    <source>
        <dbReference type="ARBA" id="ARBA00023316"/>
    </source>
</evidence>
<keyword evidence="3 7" id="KW-0449">Lipoprotein</keyword>
<dbReference type="Pfam" id="PF03330">
    <property type="entry name" value="DPBB_1"/>
    <property type="match status" value="1"/>
</dbReference>
<evidence type="ECO:0000313" key="7">
    <source>
        <dbReference type="EMBL" id="AFM06230.1"/>
    </source>
</evidence>
<dbReference type="GO" id="GO:0000270">
    <property type="term" value="P:peptidoglycan metabolic process"/>
    <property type="evidence" value="ECO:0007669"/>
    <property type="project" value="UniProtKB-UniRule"/>
</dbReference>
<dbReference type="KEGG" id="fli:Fleli_3927"/>
<name>I4AQJ5_BERLS</name>
<feature type="signal peptide" evidence="5">
    <location>
        <begin position="1"/>
        <end position="22"/>
    </location>
</feature>
<dbReference type="Proteomes" id="UP000006054">
    <property type="component" value="Chromosome"/>
</dbReference>
<gene>
    <name evidence="3" type="primary">rlpA</name>
    <name evidence="7" type="ordered locus">Fleli_3927</name>
</gene>
<evidence type="ECO:0000256" key="5">
    <source>
        <dbReference type="SAM" id="SignalP"/>
    </source>
</evidence>
<dbReference type="OrthoDB" id="9779128at2"/>
<dbReference type="GO" id="GO:0071555">
    <property type="term" value="P:cell wall organization"/>
    <property type="evidence" value="ECO:0007669"/>
    <property type="project" value="UniProtKB-KW"/>
</dbReference>
<feature type="domain" description="RlpA-like protein double-psi beta-barrel" evidence="6">
    <location>
        <begin position="41"/>
        <end position="130"/>
    </location>
</feature>
<keyword evidence="2 3" id="KW-0961">Cell wall biogenesis/degradation</keyword>
<dbReference type="InterPro" id="IPR036908">
    <property type="entry name" value="RlpA-like_sf"/>
</dbReference>
<dbReference type="EMBL" id="CP003345">
    <property type="protein sequence ID" value="AFM06230.1"/>
    <property type="molecule type" value="Genomic_DNA"/>
</dbReference>
<dbReference type="HOGENOM" id="CLU_042923_7_1_10"/>
<evidence type="ECO:0000259" key="6">
    <source>
        <dbReference type="Pfam" id="PF03330"/>
    </source>
</evidence>
<dbReference type="PATRIC" id="fig|880071.3.peg.3928"/>
<protein>
    <recommendedName>
        <fullName evidence="3">Probable endolytic peptidoglycan transglycosylase RlpA</fullName>
        <ecNumber evidence="3">4.2.2.-</ecNumber>
    </recommendedName>
</protein>
<dbReference type="EC" id="4.2.2.-" evidence="3"/>
<comment type="similarity">
    <text evidence="3 4">Belongs to the RlpA family.</text>
</comment>
<keyword evidence="1 3" id="KW-0456">Lyase</keyword>
<keyword evidence="8" id="KW-1185">Reference proteome</keyword>
<evidence type="ECO:0000256" key="1">
    <source>
        <dbReference type="ARBA" id="ARBA00023239"/>
    </source>
</evidence>
<keyword evidence="3" id="KW-1003">Cell membrane</keyword>
<organism evidence="7 8">
    <name type="scientific">Bernardetia litoralis (strain ATCC 23117 / DSM 6794 / NBRC 15988 / NCIMB 1366 / Fx l1 / Sio-4)</name>
    <name type="common">Flexibacter litoralis</name>
    <dbReference type="NCBI Taxonomy" id="880071"/>
    <lineage>
        <taxon>Bacteria</taxon>
        <taxon>Pseudomonadati</taxon>
        <taxon>Bacteroidota</taxon>
        <taxon>Cytophagia</taxon>
        <taxon>Cytophagales</taxon>
        <taxon>Bernardetiaceae</taxon>
        <taxon>Bernardetia</taxon>
    </lineage>
</organism>
<comment type="subcellular location">
    <subcellularLocation>
        <location evidence="3">Cell membrane</location>
        <topology evidence="3">Lipid-anchor</topology>
    </subcellularLocation>
</comment>
<dbReference type="NCBIfam" id="TIGR00413">
    <property type="entry name" value="rlpA"/>
    <property type="match status" value="1"/>
</dbReference>
<evidence type="ECO:0000256" key="3">
    <source>
        <dbReference type="HAMAP-Rule" id="MF_02071"/>
    </source>
</evidence>
<dbReference type="PANTHER" id="PTHR34183">
    <property type="entry name" value="ENDOLYTIC PEPTIDOGLYCAN TRANSGLYCOSYLASE RLPA"/>
    <property type="match status" value="1"/>
</dbReference>
<dbReference type="InterPro" id="IPR009009">
    <property type="entry name" value="RlpA-like_DPBB"/>
</dbReference>
<reference evidence="8" key="1">
    <citation type="submission" date="2012-06" db="EMBL/GenBank/DDBJ databases">
        <title>The complete genome of Flexibacter litoralis DSM 6794.</title>
        <authorList>
            <person name="Lucas S."/>
            <person name="Copeland A."/>
            <person name="Lapidus A."/>
            <person name="Glavina del Rio T."/>
            <person name="Dalin E."/>
            <person name="Tice H."/>
            <person name="Bruce D."/>
            <person name="Goodwin L."/>
            <person name="Pitluck S."/>
            <person name="Peters L."/>
            <person name="Ovchinnikova G."/>
            <person name="Lu M."/>
            <person name="Kyrpides N."/>
            <person name="Mavromatis K."/>
            <person name="Ivanova N."/>
            <person name="Brettin T."/>
            <person name="Detter J.C."/>
            <person name="Han C."/>
            <person name="Larimer F."/>
            <person name="Land M."/>
            <person name="Hauser L."/>
            <person name="Markowitz V."/>
            <person name="Cheng J.-F."/>
            <person name="Hugenholtz P."/>
            <person name="Woyke T."/>
            <person name="Wu D."/>
            <person name="Spring S."/>
            <person name="Lang E."/>
            <person name="Kopitz M."/>
            <person name="Brambilla E."/>
            <person name="Klenk H.-P."/>
            <person name="Eisen J.A."/>
        </authorList>
    </citation>
    <scope>NUCLEOTIDE SEQUENCE [LARGE SCALE GENOMIC DNA]</scope>
    <source>
        <strain evidence="8">ATCC 23117 / DSM 6794 / NBRC 15988 / NCIMB 1366 / Sio-4</strain>
    </source>
</reference>
<dbReference type="Gene3D" id="2.40.40.10">
    <property type="entry name" value="RlpA-like domain"/>
    <property type="match status" value="1"/>
</dbReference>